<sequence>MSGERSAEFCRWAVEALNRAQRDFTVTVPELQAEYLDLLASAEAREAAQPTAAEVVEACRVALERLEDLAYDWVNEAGSAAHVLANTAQHRAEAEARQEFEACRTAALALCARWKEEKQRREGAAEWLGGYLQGLSAGNHGAPGSIVAILEAELKRLREGGE</sequence>
<evidence type="ECO:0000313" key="1">
    <source>
        <dbReference type="EMBL" id="CAB4166133.1"/>
    </source>
</evidence>
<gene>
    <name evidence="1" type="ORF">UFOVP836_15</name>
</gene>
<name>A0A6J5P3Z5_9CAUD</name>
<accession>A0A6J5P3Z5</accession>
<protein>
    <submittedName>
        <fullName evidence="1">Uncharacterized protein</fullName>
    </submittedName>
</protein>
<organism evidence="1">
    <name type="scientific">uncultured Caudovirales phage</name>
    <dbReference type="NCBI Taxonomy" id="2100421"/>
    <lineage>
        <taxon>Viruses</taxon>
        <taxon>Duplodnaviria</taxon>
        <taxon>Heunggongvirae</taxon>
        <taxon>Uroviricota</taxon>
        <taxon>Caudoviricetes</taxon>
        <taxon>Peduoviridae</taxon>
        <taxon>Maltschvirus</taxon>
        <taxon>Maltschvirus maltsch</taxon>
    </lineage>
</organism>
<dbReference type="EMBL" id="LR796794">
    <property type="protein sequence ID" value="CAB4166133.1"/>
    <property type="molecule type" value="Genomic_DNA"/>
</dbReference>
<proteinExistence type="predicted"/>
<reference evidence="1" key="1">
    <citation type="submission" date="2020-04" db="EMBL/GenBank/DDBJ databases">
        <authorList>
            <person name="Chiriac C."/>
            <person name="Salcher M."/>
            <person name="Ghai R."/>
            <person name="Kavagutti S V."/>
        </authorList>
    </citation>
    <scope>NUCLEOTIDE SEQUENCE</scope>
</reference>